<organism evidence="1 2">
    <name type="scientific">Planoprotostelium fungivorum</name>
    <dbReference type="NCBI Taxonomy" id="1890364"/>
    <lineage>
        <taxon>Eukaryota</taxon>
        <taxon>Amoebozoa</taxon>
        <taxon>Evosea</taxon>
        <taxon>Variosea</taxon>
        <taxon>Cavosteliida</taxon>
        <taxon>Cavosteliaceae</taxon>
        <taxon>Planoprotostelium</taxon>
    </lineage>
</organism>
<dbReference type="InParanoid" id="A0A2P6MZ31"/>
<comment type="caution">
    <text evidence="1">The sequence shown here is derived from an EMBL/GenBank/DDBJ whole genome shotgun (WGS) entry which is preliminary data.</text>
</comment>
<protein>
    <submittedName>
        <fullName evidence="1">Uncharacterized protein</fullName>
    </submittedName>
</protein>
<dbReference type="AlphaFoldDB" id="A0A2P6MZ31"/>
<reference evidence="1 2" key="1">
    <citation type="journal article" date="2018" name="Genome Biol. Evol.">
        <title>Multiple Roots of Fruiting Body Formation in Amoebozoa.</title>
        <authorList>
            <person name="Hillmann F."/>
            <person name="Forbes G."/>
            <person name="Novohradska S."/>
            <person name="Ferling I."/>
            <person name="Riege K."/>
            <person name="Groth M."/>
            <person name="Westermann M."/>
            <person name="Marz M."/>
            <person name="Spaller T."/>
            <person name="Winckler T."/>
            <person name="Schaap P."/>
            <person name="Glockner G."/>
        </authorList>
    </citation>
    <scope>NUCLEOTIDE SEQUENCE [LARGE SCALE GENOMIC DNA]</scope>
    <source>
        <strain evidence="1 2">Jena</strain>
    </source>
</reference>
<dbReference type="EMBL" id="MDYQ01000290">
    <property type="protein sequence ID" value="PRP76961.1"/>
    <property type="molecule type" value="Genomic_DNA"/>
</dbReference>
<evidence type="ECO:0000313" key="1">
    <source>
        <dbReference type="EMBL" id="PRP76961.1"/>
    </source>
</evidence>
<sequence>MTEITKLGLGHVNLNMQGSLPQVLLLKEIPNEQTVLRSLLSQKQVRKLVVMPRVESHGLHGGVFSFFVRTNIAEKRRVPGLFSQFPRVEVPKTYVEMVTKPPSNHYHQR</sequence>
<accession>A0A2P6MZ31</accession>
<proteinExistence type="predicted"/>
<keyword evidence="2" id="KW-1185">Reference proteome</keyword>
<evidence type="ECO:0000313" key="2">
    <source>
        <dbReference type="Proteomes" id="UP000241769"/>
    </source>
</evidence>
<gene>
    <name evidence="1" type="ORF">PROFUN_14662</name>
</gene>
<dbReference type="Proteomes" id="UP000241769">
    <property type="component" value="Unassembled WGS sequence"/>
</dbReference>
<name>A0A2P6MZ31_9EUKA</name>